<keyword evidence="4" id="KW-1185">Reference proteome</keyword>
<proteinExistence type="predicted"/>
<name>A0A2R5EW64_9BACL</name>
<dbReference type="Gene3D" id="1.10.260.40">
    <property type="entry name" value="lambda repressor-like DNA-binding domains"/>
    <property type="match status" value="1"/>
</dbReference>
<dbReference type="PROSITE" id="PS50943">
    <property type="entry name" value="HTH_CROC1"/>
    <property type="match status" value="1"/>
</dbReference>
<sequence length="80" mass="9480">MPVVYERIRNMREDKDLSQEKLCEHLNIKQRTYSDYERGKLDIPTALLIALADFHQTSIDYLLGRTDQKTPYPPRAKKRS</sequence>
<dbReference type="SUPFAM" id="SSF47413">
    <property type="entry name" value="lambda repressor-like DNA-binding domains"/>
    <property type="match status" value="1"/>
</dbReference>
<dbReference type="InterPro" id="IPR010982">
    <property type="entry name" value="Lambda_DNA-bd_dom_sf"/>
</dbReference>
<dbReference type="Proteomes" id="UP000245202">
    <property type="component" value="Unassembled WGS sequence"/>
</dbReference>
<evidence type="ECO:0000313" key="4">
    <source>
        <dbReference type="Proteomes" id="UP000245202"/>
    </source>
</evidence>
<dbReference type="Pfam" id="PF01381">
    <property type="entry name" value="HTH_3"/>
    <property type="match status" value="1"/>
</dbReference>
<comment type="caution">
    <text evidence="3">The sequence shown here is derived from an EMBL/GenBank/DDBJ whole genome shotgun (WGS) entry which is preliminary data.</text>
</comment>
<dbReference type="AlphaFoldDB" id="A0A2R5EW64"/>
<evidence type="ECO:0000313" key="3">
    <source>
        <dbReference type="EMBL" id="GBG07641.1"/>
    </source>
</evidence>
<evidence type="ECO:0000259" key="2">
    <source>
        <dbReference type="PROSITE" id="PS50943"/>
    </source>
</evidence>
<organism evidence="3 4">
    <name type="scientific">Paenibacillus agaridevorans</name>
    <dbReference type="NCBI Taxonomy" id="171404"/>
    <lineage>
        <taxon>Bacteria</taxon>
        <taxon>Bacillati</taxon>
        <taxon>Bacillota</taxon>
        <taxon>Bacilli</taxon>
        <taxon>Bacillales</taxon>
        <taxon>Paenibacillaceae</taxon>
        <taxon>Paenibacillus</taxon>
    </lineage>
</organism>
<dbReference type="PANTHER" id="PTHR46558:SF11">
    <property type="entry name" value="HTH-TYPE TRANSCRIPTIONAL REGULATOR XRE"/>
    <property type="match status" value="1"/>
</dbReference>
<dbReference type="CDD" id="cd00093">
    <property type="entry name" value="HTH_XRE"/>
    <property type="match status" value="1"/>
</dbReference>
<keyword evidence="1" id="KW-0238">DNA-binding</keyword>
<feature type="domain" description="HTH cro/C1-type" evidence="2">
    <location>
        <begin position="8"/>
        <end position="62"/>
    </location>
</feature>
<gene>
    <name evidence="3" type="ORF">PAT3040_02197</name>
</gene>
<accession>A0A2R5EW64</accession>
<evidence type="ECO:0000256" key="1">
    <source>
        <dbReference type="ARBA" id="ARBA00023125"/>
    </source>
</evidence>
<protein>
    <submittedName>
        <fullName evidence="3">Transcriptional regulator</fullName>
    </submittedName>
</protein>
<dbReference type="SMART" id="SM00530">
    <property type="entry name" value="HTH_XRE"/>
    <property type="match status" value="1"/>
</dbReference>
<dbReference type="InterPro" id="IPR001387">
    <property type="entry name" value="Cro/C1-type_HTH"/>
</dbReference>
<dbReference type="GO" id="GO:0003677">
    <property type="term" value="F:DNA binding"/>
    <property type="evidence" value="ECO:0007669"/>
    <property type="project" value="UniProtKB-KW"/>
</dbReference>
<dbReference type="PANTHER" id="PTHR46558">
    <property type="entry name" value="TRACRIPTIONAL REGULATORY PROTEIN-RELATED-RELATED"/>
    <property type="match status" value="1"/>
</dbReference>
<dbReference type="EMBL" id="BDQX01000099">
    <property type="protein sequence ID" value="GBG07641.1"/>
    <property type="molecule type" value="Genomic_DNA"/>
</dbReference>
<reference evidence="3 4" key="1">
    <citation type="submission" date="2017-08" db="EMBL/GenBank/DDBJ databases">
        <title>Substantial Increase in Enzyme Production by Combined Drug-Resistance Mutations in Paenibacillus agaridevorans.</title>
        <authorList>
            <person name="Tanaka Y."/>
            <person name="Funane K."/>
            <person name="Hosaka T."/>
            <person name="Shiwa Y."/>
            <person name="Fujita N."/>
            <person name="Miyazaki T."/>
            <person name="Yoshikawa H."/>
            <person name="Murakami K."/>
            <person name="Kasahara K."/>
            <person name="Inaoka T."/>
            <person name="Hiraga Y."/>
            <person name="Ochi K."/>
        </authorList>
    </citation>
    <scope>NUCLEOTIDE SEQUENCE [LARGE SCALE GENOMIC DNA]</scope>
    <source>
        <strain evidence="3 4">T-3040</strain>
    </source>
</reference>